<feature type="transmembrane region" description="Helical" evidence="10">
    <location>
        <begin position="90"/>
        <end position="111"/>
    </location>
</feature>
<dbReference type="GO" id="GO:0005886">
    <property type="term" value="C:plasma membrane"/>
    <property type="evidence" value="ECO:0007669"/>
    <property type="project" value="UniProtKB-SubCell"/>
</dbReference>
<keyword evidence="7 10" id="KW-0472">Membrane</keyword>
<dbReference type="SMR" id="A0A6M9TZG0"/>
<evidence type="ECO:0000256" key="3">
    <source>
        <dbReference type="ARBA" id="ARBA00022606"/>
    </source>
</evidence>
<dbReference type="EMBL" id="MT474669">
    <property type="protein sequence ID" value="QKN21381.1"/>
    <property type="molecule type" value="mRNA"/>
</dbReference>
<evidence type="ECO:0000256" key="4">
    <source>
        <dbReference type="ARBA" id="ARBA00022692"/>
    </source>
</evidence>
<keyword evidence="2" id="KW-1003">Cell membrane</keyword>
<proteinExistence type="evidence at transcript level"/>
<evidence type="ECO:0000256" key="10">
    <source>
        <dbReference type="RuleBase" id="RU351113"/>
    </source>
</evidence>
<evidence type="ECO:0000256" key="7">
    <source>
        <dbReference type="ARBA" id="ARBA00023136"/>
    </source>
</evidence>
<name>A0A6M9TZG0_BACDO</name>
<protein>
    <recommendedName>
        <fullName evidence="10">Odorant receptor</fullName>
    </recommendedName>
</protein>
<keyword evidence="5 10" id="KW-0552">Olfaction</keyword>
<evidence type="ECO:0000256" key="6">
    <source>
        <dbReference type="ARBA" id="ARBA00022989"/>
    </source>
</evidence>
<feature type="transmembrane region" description="Helical" evidence="10">
    <location>
        <begin position="296"/>
        <end position="320"/>
    </location>
</feature>
<keyword evidence="3 10" id="KW-0716">Sensory transduction</keyword>
<feature type="transmembrane region" description="Helical" evidence="10">
    <location>
        <begin position="195"/>
        <end position="218"/>
    </location>
</feature>
<keyword evidence="9 10" id="KW-0807">Transducer</keyword>
<evidence type="ECO:0000256" key="9">
    <source>
        <dbReference type="ARBA" id="ARBA00023224"/>
    </source>
</evidence>
<dbReference type="AlphaFoldDB" id="A0A6M9TZG0"/>
<organism evidence="11">
    <name type="scientific">Bactrocera dorsalis</name>
    <name type="common">Oriental fruit fly</name>
    <name type="synonym">Dacus dorsalis</name>
    <dbReference type="NCBI Taxonomy" id="27457"/>
    <lineage>
        <taxon>Eukaryota</taxon>
        <taxon>Metazoa</taxon>
        <taxon>Ecdysozoa</taxon>
        <taxon>Arthropoda</taxon>
        <taxon>Hexapoda</taxon>
        <taxon>Insecta</taxon>
        <taxon>Pterygota</taxon>
        <taxon>Neoptera</taxon>
        <taxon>Endopterygota</taxon>
        <taxon>Diptera</taxon>
        <taxon>Brachycera</taxon>
        <taxon>Muscomorpha</taxon>
        <taxon>Tephritoidea</taxon>
        <taxon>Tephritidae</taxon>
        <taxon>Bactrocera</taxon>
        <taxon>Bactrocera</taxon>
    </lineage>
</organism>
<keyword evidence="6 10" id="KW-1133">Transmembrane helix</keyword>
<keyword evidence="8 10" id="KW-0675">Receptor</keyword>
<evidence type="ECO:0000256" key="8">
    <source>
        <dbReference type="ARBA" id="ARBA00023170"/>
    </source>
</evidence>
<gene>
    <name evidence="11" type="primary">OR74a</name>
</gene>
<keyword evidence="4 10" id="KW-0812">Transmembrane</keyword>
<evidence type="ECO:0000313" key="11">
    <source>
        <dbReference type="EMBL" id="QKN21381.1"/>
    </source>
</evidence>
<feature type="transmembrane region" description="Helical" evidence="10">
    <location>
        <begin position="58"/>
        <end position="78"/>
    </location>
</feature>
<dbReference type="PANTHER" id="PTHR21137:SF35">
    <property type="entry name" value="ODORANT RECEPTOR 19A-RELATED"/>
    <property type="match status" value="1"/>
</dbReference>
<accession>A0A6M9TZG0</accession>
<evidence type="ECO:0000256" key="1">
    <source>
        <dbReference type="ARBA" id="ARBA00004651"/>
    </source>
</evidence>
<comment type="similarity">
    <text evidence="10">Belongs to the insect chemoreceptor superfamily. Heteromeric odorant receptor channel (TC 1.A.69) family.</text>
</comment>
<dbReference type="GO" id="GO:0007165">
    <property type="term" value="P:signal transduction"/>
    <property type="evidence" value="ECO:0007669"/>
    <property type="project" value="UniProtKB-KW"/>
</dbReference>
<comment type="subcellular location">
    <subcellularLocation>
        <location evidence="1 10">Cell membrane</location>
        <topology evidence="1 10">Multi-pass membrane protein</topology>
    </subcellularLocation>
</comment>
<dbReference type="Pfam" id="PF02949">
    <property type="entry name" value="7tm_6"/>
    <property type="match status" value="1"/>
</dbReference>
<dbReference type="PANTHER" id="PTHR21137">
    <property type="entry name" value="ODORANT RECEPTOR"/>
    <property type="match status" value="1"/>
</dbReference>
<dbReference type="OrthoDB" id="7845758at2759"/>
<comment type="caution">
    <text evidence="10">Lacks conserved residue(s) required for the propagation of feature annotation.</text>
</comment>
<feature type="transmembrane region" description="Helical" evidence="10">
    <location>
        <begin position="154"/>
        <end position="175"/>
    </location>
</feature>
<dbReference type="InterPro" id="IPR004117">
    <property type="entry name" value="7tm6_olfct_rcpt"/>
</dbReference>
<evidence type="ECO:0000256" key="5">
    <source>
        <dbReference type="ARBA" id="ARBA00022725"/>
    </source>
</evidence>
<reference evidence="11" key="1">
    <citation type="journal article" date="2020" name="Mol. Phylogenet. Evol.">
        <title>Analyses of chemosensory genes provide insight into the evolution of behavioral differences to phytochemicals in Bactrocera species.</title>
        <authorList>
            <person name="Wu Z."/>
            <person name="Cui Y."/>
            <person name="Ma J."/>
            <person name="Qu M."/>
            <person name="Lin J."/>
        </authorList>
    </citation>
    <scope>NUCLEOTIDE SEQUENCE</scope>
</reference>
<dbReference type="GO" id="GO:0004984">
    <property type="term" value="F:olfactory receptor activity"/>
    <property type="evidence" value="ECO:0007669"/>
    <property type="project" value="InterPro"/>
</dbReference>
<evidence type="ECO:0000256" key="2">
    <source>
        <dbReference type="ARBA" id="ARBA00022475"/>
    </source>
</evidence>
<dbReference type="GO" id="GO:0005549">
    <property type="term" value="F:odorant binding"/>
    <property type="evidence" value="ECO:0007669"/>
    <property type="project" value="InterPro"/>
</dbReference>
<sequence length="427" mass="49597">MNSLSVLRLVVSIMRYLPISYHKPLLPNGLHPPIDWQLYGFFCANGWPLAAHITKTRYIADIMVTIMQFMSESMVLIGEAVVMHDNLDNISFVCTVLAPNLILFEMMLRAYNIIYRRNSFRTHIEEFYKKIYIQRTWNPELFEKIRRQQLPTKYSTFTYIITLVTYVYVPVSGLIKNERLVPFPINFGFDYTVPWPRYLVFLTMSMWTGFAVVGPLVAEANILAMQILHLNGRYSLLLEDLRNISRESIAEHEKCKRKDNMLVTQRFRYRLYDIIRRNVELNDFAKSMQEQYSFRVFVMLALSATLLCVLGFLTATLGITAQNIRFVSWIIGKVVELLIFGRLGTTLSTTTDKLSTSYYCCDWEDIILHSTNAEENKKLMKLIALAIHLNSNPFRLTGLNFSVVNYETVVAILRGAGSYFTVIYAYR</sequence>